<evidence type="ECO:0000256" key="2">
    <source>
        <dbReference type="ARBA" id="ARBA00022517"/>
    </source>
</evidence>
<sequence>MVEMESENNPIIQAIEAYATPLLRDMGLELVEVQYRREGHGWVVRLFIDREGGVTIDDCASVSRQLSAWLDVEDLISHAYNLEVSSPGLERPLKKREDFIRFAGRKARVKLQEPLDGRRVFTGIIDRVEEDGVVLLLDEGPVTLAFDAMARARLSL</sequence>
<dbReference type="InterPro" id="IPR003728">
    <property type="entry name" value="Ribosome_maturation_RimP"/>
</dbReference>
<dbReference type="CDD" id="cd01734">
    <property type="entry name" value="YlxS_C"/>
    <property type="match status" value="1"/>
</dbReference>
<dbReference type="HAMAP" id="MF_01077">
    <property type="entry name" value="RimP"/>
    <property type="match status" value="1"/>
</dbReference>
<dbReference type="EMBL" id="AP024233">
    <property type="protein sequence ID" value="BCO07764.1"/>
    <property type="molecule type" value="Genomic_DNA"/>
</dbReference>
<dbReference type="KEGG" id="ddu:GF1_01400"/>
<dbReference type="FunFam" id="3.30.300.70:FF:000001">
    <property type="entry name" value="Ribosome maturation factor RimP"/>
    <property type="match status" value="1"/>
</dbReference>
<dbReference type="InterPro" id="IPR028989">
    <property type="entry name" value="RimP_N"/>
</dbReference>
<keyword evidence="2 3" id="KW-0690">Ribosome biogenesis</keyword>
<proteinExistence type="inferred from homology"/>
<evidence type="ECO:0000259" key="5">
    <source>
        <dbReference type="Pfam" id="PF17384"/>
    </source>
</evidence>
<dbReference type="Pfam" id="PF17384">
    <property type="entry name" value="DUF150_C"/>
    <property type="match status" value="1"/>
</dbReference>
<dbReference type="SUPFAM" id="SSF75420">
    <property type="entry name" value="YhbC-like, N-terminal domain"/>
    <property type="match status" value="1"/>
</dbReference>
<evidence type="ECO:0000313" key="7">
    <source>
        <dbReference type="Proteomes" id="UP001063350"/>
    </source>
</evidence>
<evidence type="ECO:0000256" key="1">
    <source>
        <dbReference type="ARBA" id="ARBA00022490"/>
    </source>
</evidence>
<organism evidence="6 7">
    <name type="scientific">Desulfolithobacter dissulfuricans</name>
    <dbReference type="NCBI Taxonomy" id="2795293"/>
    <lineage>
        <taxon>Bacteria</taxon>
        <taxon>Pseudomonadati</taxon>
        <taxon>Thermodesulfobacteriota</taxon>
        <taxon>Desulfobulbia</taxon>
        <taxon>Desulfobulbales</taxon>
        <taxon>Desulfobulbaceae</taxon>
        <taxon>Desulfolithobacter</taxon>
    </lineage>
</organism>
<dbReference type="GO" id="GO:0000028">
    <property type="term" value="P:ribosomal small subunit assembly"/>
    <property type="evidence" value="ECO:0007669"/>
    <property type="project" value="TreeGrafter"/>
</dbReference>
<reference evidence="6" key="1">
    <citation type="submission" date="2020-12" db="EMBL/GenBank/DDBJ databases">
        <title>Desulfobium dissulfuricans gen. nov., sp. nov., a novel mesophilic, sulfate-reducing bacterium isolated from a deep-sea hydrothermal vent.</title>
        <authorList>
            <person name="Hashimoto Y."/>
            <person name="Tame A."/>
            <person name="Sawayama S."/>
            <person name="Miyazaki J."/>
            <person name="Takai K."/>
            <person name="Nakagawa S."/>
        </authorList>
    </citation>
    <scope>NUCLEOTIDE SEQUENCE</scope>
    <source>
        <strain evidence="6">GF1</strain>
    </source>
</reference>
<dbReference type="GO" id="GO:0006412">
    <property type="term" value="P:translation"/>
    <property type="evidence" value="ECO:0007669"/>
    <property type="project" value="TreeGrafter"/>
</dbReference>
<dbReference type="Pfam" id="PF02576">
    <property type="entry name" value="RimP_N"/>
    <property type="match status" value="1"/>
</dbReference>
<comment type="subcellular location">
    <subcellularLocation>
        <location evidence="3">Cytoplasm</location>
    </subcellularLocation>
</comment>
<accession>A0A915TYV1</accession>
<dbReference type="PANTHER" id="PTHR33867:SF1">
    <property type="entry name" value="RIBOSOME MATURATION FACTOR RIMP"/>
    <property type="match status" value="1"/>
</dbReference>
<dbReference type="Gene3D" id="2.30.30.180">
    <property type="entry name" value="Ribosome maturation factor RimP, C-terminal domain"/>
    <property type="match status" value="1"/>
</dbReference>
<comment type="function">
    <text evidence="3">Required for maturation of 30S ribosomal subunits.</text>
</comment>
<feature type="domain" description="Ribosome maturation factor RimP C-terminal" evidence="5">
    <location>
        <begin position="93"/>
        <end position="155"/>
    </location>
</feature>
<dbReference type="SUPFAM" id="SSF74942">
    <property type="entry name" value="YhbC-like, C-terminal domain"/>
    <property type="match status" value="1"/>
</dbReference>
<dbReference type="InterPro" id="IPR035956">
    <property type="entry name" value="RimP_N_sf"/>
</dbReference>
<keyword evidence="7" id="KW-1185">Reference proteome</keyword>
<dbReference type="Gene3D" id="3.30.300.70">
    <property type="entry name" value="RimP-like superfamily, N-terminal"/>
    <property type="match status" value="1"/>
</dbReference>
<evidence type="ECO:0000256" key="3">
    <source>
        <dbReference type="HAMAP-Rule" id="MF_01077"/>
    </source>
</evidence>
<gene>
    <name evidence="3" type="primary">rimP</name>
    <name evidence="6" type="ORF">GF1_01400</name>
</gene>
<comment type="similarity">
    <text evidence="3">Belongs to the RimP family.</text>
</comment>
<dbReference type="PANTHER" id="PTHR33867">
    <property type="entry name" value="RIBOSOME MATURATION FACTOR RIMP"/>
    <property type="match status" value="1"/>
</dbReference>
<feature type="domain" description="Ribosome maturation factor RimP N-terminal" evidence="4">
    <location>
        <begin position="20"/>
        <end position="90"/>
    </location>
</feature>
<name>A0A915TYV1_9BACT</name>
<dbReference type="GO" id="GO:0005829">
    <property type="term" value="C:cytosol"/>
    <property type="evidence" value="ECO:0007669"/>
    <property type="project" value="TreeGrafter"/>
</dbReference>
<keyword evidence="1 3" id="KW-0963">Cytoplasm</keyword>
<dbReference type="InterPro" id="IPR028998">
    <property type="entry name" value="RimP_C"/>
</dbReference>
<evidence type="ECO:0000313" key="6">
    <source>
        <dbReference type="EMBL" id="BCO07764.1"/>
    </source>
</evidence>
<protein>
    <recommendedName>
        <fullName evidence="3">Ribosome maturation factor RimP</fullName>
    </recommendedName>
</protein>
<dbReference type="AlphaFoldDB" id="A0A915TYV1"/>
<evidence type="ECO:0000259" key="4">
    <source>
        <dbReference type="Pfam" id="PF02576"/>
    </source>
</evidence>
<dbReference type="Proteomes" id="UP001063350">
    <property type="component" value="Chromosome"/>
</dbReference>
<dbReference type="InterPro" id="IPR036847">
    <property type="entry name" value="RimP_C_sf"/>
</dbReference>